<dbReference type="Proteomes" id="UP000827872">
    <property type="component" value="Linkage Group LG15"/>
</dbReference>
<keyword evidence="2" id="KW-1185">Reference proteome</keyword>
<proteinExistence type="predicted"/>
<name>A0ACB8EWL8_9SAUR</name>
<accession>A0ACB8EWL8</accession>
<dbReference type="EMBL" id="CM037628">
    <property type="protein sequence ID" value="KAH7997063.1"/>
    <property type="molecule type" value="Genomic_DNA"/>
</dbReference>
<protein>
    <submittedName>
        <fullName evidence="1">Uncharacterized protein</fullName>
    </submittedName>
</protein>
<organism evidence="1 2">
    <name type="scientific">Sphaerodactylus townsendi</name>
    <dbReference type="NCBI Taxonomy" id="933632"/>
    <lineage>
        <taxon>Eukaryota</taxon>
        <taxon>Metazoa</taxon>
        <taxon>Chordata</taxon>
        <taxon>Craniata</taxon>
        <taxon>Vertebrata</taxon>
        <taxon>Euteleostomi</taxon>
        <taxon>Lepidosauria</taxon>
        <taxon>Squamata</taxon>
        <taxon>Bifurcata</taxon>
        <taxon>Gekkota</taxon>
        <taxon>Sphaerodactylidae</taxon>
        <taxon>Sphaerodactylus</taxon>
    </lineage>
</organism>
<reference evidence="1" key="1">
    <citation type="submission" date="2021-08" db="EMBL/GenBank/DDBJ databases">
        <title>The first chromosome-level gecko genome reveals the dynamic sex chromosomes of Neotropical dwarf geckos (Sphaerodactylidae: Sphaerodactylus).</title>
        <authorList>
            <person name="Pinto B.J."/>
            <person name="Keating S.E."/>
            <person name="Gamble T."/>
        </authorList>
    </citation>
    <scope>NUCLEOTIDE SEQUENCE</scope>
    <source>
        <strain evidence="1">TG3544</strain>
    </source>
</reference>
<comment type="caution">
    <text evidence="1">The sequence shown here is derived from an EMBL/GenBank/DDBJ whole genome shotgun (WGS) entry which is preliminary data.</text>
</comment>
<sequence>MADLLRQLCLELKSTLVGGSHIDPGTQAKSPGWGLRVSPTVTPWGLTKEWPRSHARKNEDTNYDVINKEPYPASKAMAEKLIIEANGRPIQGGRKLATCALRPTGIYGEEHPLMKQFFEKGLALLLNVAIRSRTSSRLYRARQSLTRAHSWGVQMFLEASGNVAWMHLLAAQKMQENPLAVGGQIYFCYDDSPYKSYEDFNMELLGPCNFRLLGSRPLIPFWLLYCLAWVNSLLQWLLKPIHTYTPLLNPYTLRVVSTTFTVQTDKAQRQFGYRPLYSWEDSRDHTVKWLKELDSQKQAGK</sequence>
<gene>
    <name evidence="1" type="ORF">K3G42_013060</name>
</gene>
<evidence type="ECO:0000313" key="2">
    <source>
        <dbReference type="Proteomes" id="UP000827872"/>
    </source>
</evidence>
<evidence type="ECO:0000313" key="1">
    <source>
        <dbReference type="EMBL" id="KAH7997063.1"/>
    </source>
</evidence>